<evidence type="ECO:0000256" key="5">
    <source>
        <dbReference type="ARBA" id="ARBA00023163"/>
    </source>
</evidence>
<proteinExistence type="inferred from homology"/>
<dbReference type="AlphaFoldDB" id="A0A1E3JZX3"/>
<evidence type="ECO:0000256" key="4">
    <source>
        <dbReference type="ARBA" id="ARBA00023015"/>
    </source>
</evidence>
<feature type="compositionally biased region" description="Pro residues" evidence="9">
    <location>
        <begin position="411"/>
        <end position="421"/>
    </location>
</feature>
<sequence length="564" mass="60727">MASSSQSPFDDLRISLDPTTIDLALGQKRVKAIDHDGAIIYEDDESLEADLTSQLERIWNEYPGGLLDLSESKLESLPPDAIAFQPKPKPEEGQGGEGEKKRDVFKMMDWDEMERLRSEMFMQLNDARNELWFALELAKTLSVSSAHPSHPPPPPPTTLPQHQKKQPKPKATPALAAAAPPTIPGDPPILPPGTFTTTPSSLPSVPLHDTVNDLIQLVRARDDAVEECLGLVDGAVEELALMGRAGDRFWRDVRGLREGQGGRGRWAVVPKPDFARTGTMKDGEKAKDVIVPYAIDEASPATRARCIAGFDLDPTLPTSLSFPARGYRRVRVLLRDPAGTVMSSGVEAEEKAGDVREEMERAQMEAFDQDLFTQIRIEASTLDKSIIEPFQVQIQIPTSSHTLIFQLYSPPSAPSPSPSPSPSSLHSNLASTSPLCKLLLASARINLLSALRVQKQNLVAASSSSSSSSSLQQGVVGSLLEGLAFKALWEGVQNTVRSLAKALKGAGLQAEVGRDVSVSVGAGGKGEGKDTGDRGIMSVLGQVLQGNKVGEGFEVVWSLSLADR</sequence>
<dbReference type="OrthoDB" id="10251234at2759"/>
<evidence type="ECO:0000256" key="1">
    <source>
        <dbReference type="ARBA" id="ARBA00004123"/>
    </source>
</evidence>
<evidence type="ECO:0000256" key="8">
    <source>
        <dbReference type="RuleBase" id="RU364140"/>
    </source>
</evidence>
<dbReference type="GO" id="GO:0016592">
    <property type="term" value="C:mediator complex"/>
    <property type="evidence" value="ECO:0007669"/>
    <property type="project" value="InterPro"/>
</dbReference>
<name>A0A1E3JZX3_9TREE</name>
<keyword evidence="5 8" id="KW-0804">Transcription</keyword>
<evidence type="ECO:0000256" key="3">
    <source>
        <dbReference type="ARBA" id="ARBA00019610"/>
    </source>
</evidence>
<keyword evidence="8" id="KW-0010">Activator</keyword>
<reference evidence="10 11" key="1">
    <citation type="submission" date="2016-06" db="EMBL/GenBank/DDBJ databases">
        <title>Evolution of pathogenesis and genome organization in the Tremellales.</title>
        <authorList>
            <person name="Cuomo C."/>
            <person name="Litvintseva A."/>
            <person name="Heitman J."/>
            <person name="Chen Y."/>
            <person name="Sun S."/>
            <person name="Springer D."/>
            <person name="Dromer F."/>
            <person name="Young S."/>
            <person name="Zeng Q."/>
            <person name="Chapman S."/>
            <person name="Gujja S."/>
            <person name="Saif S."/>
            <person name="Birren B."/>
        </authorList>
    </citation>
    <scope>NUCLEOTIDE SEQUENCE [LARGE SCALE GENOMIC DNA]</scope>
    <source>
        <strain evidence="10 11">CBS 7118</strain>
    </source>
</reference>
<evidence type="ECO:0000256" key="9">
    <source>
        <dbReference type="SAM" id="MobiDB-lite"/>
    </source>
</evidence>
<protein>
    <recommendedName>
        <fullName evidence="3 8">Mediator of RNA polymerase II transcription subunit 17</fullName>
    </recommendedName>
    <alternativeName>
        <fullName evidence="7 8">Mediator complex subunit 17</fullName>
    </alternativeName>
</protein>
<organism evidence="10 11">
    <name type="scientific">Cryptococcus wingfieldii CBS 7118</name>
    <dbReference type="NCBI Taxonomy" id="1295528"/>
    <lineage>
        <taxon>Eukaryota</taxon>
        <taxon>Fungi</taxon>
        <taxon>Dikarya</taxon>
        <taxon>Basidiomycota</taxon>
        <taxon>Agaricomycotina</taxon>
        <taxon>Tremellomycetes</taxon>
        <taxon>Tremellales</taxon>
        <taxon>Cryptococcaceae</taxon>
        <taxon>Cryptococcus</taxon>
    </lineage>
</organism>
<feature type="compositionally biased region" description="Low complexity" evidence="9">
    <location>
        <begin position="169"/>
        <end position="180"/>
    </location>
</feature>
<feature type="region of interest" description="Disordered" evidence="9">
    <location>
        <begin position="407"/>
        <end position="427"/>
    </location>
</feature>
<comment type="subunit">
    <text evidence="8">Component of the Mediator complex.</text>
</comment>
<dbReference type="RefSeq" id="XP_019034107.1">
    <property type="nucleotide sequence ID" value="XM_019174300.1"/>
</dbReference>
<feature type="compositionally biased region" description="Pro residues" evidence="9">
    <location>
        <begin position="149"/>
        <end position="158"/>
    </location>
</feature>
<evidence type="ECO:0000256" key="6">
    <source>
        <dbReference type="ARBA" id="ARBA00023242"/>
    </source>
</evidence>
<keyword evidence="6 8" id="KW-0539">Nucleus</keyword>
<dbReference type="InterPro" id="IPR019313">
    <property type="entry name" value="Mediator_Med17"/>
</dbReference>
<dbReference type="GO" id="GO:0003712">
    <property type="term" value="F:transcription coregulator activity"/>
    <property type="evidence" value="ECO:0007669"/>
    <property type="project" value="InterPro"/>
</dbReference>
<comment type="caution">
    <text evidence="10">The sequence shown here is derived from an EMBL/GenBank/DDBJ whole genome shotgun (WGS) entry which is preliminary data.</text>
</comment>
<dbReference type="EMBL" id="AWGH01000004">
    <property type="protein sequence ID" value="ODO05452.1"/>
    <property type="molecule type" value="Genomic_DNA"/>
</dbReference>
<comment type="subcellular location">
    <subcellularLocation>
        <location evidence="1 8">Nucleus</location>
    </subcellularLocation>
</comment>
<accession>A0A1E3JZX3</accession>
<keyword evidence="11" id="KW-1185">Reference proteome</keyword>
<feature type="compositionally biased region" description="Basic and acidic residues" evidence="9">
    <location>
        <begin position="88"/>
        <end position="103"/>
    </location>
</feature>
<dbReference type="PANTHER" id="PTHR13114">
    <property type="entry name" value="MEDIATOR OF RNA POLYMERASE II TRANSCRIPTION SUBUNIT 17"/>
    <property type="match status" value="1"/>
</dbReference>
<feature type="region of interest" description="Disordered" evidence="9">
    <location>
        <begin position="143"/>
        <end position="188"/>
    </location>
</feature>
<dbReference type="GeneID" id="30191358"/>
<dbReference type="Pfam" id="PF10156">
    <property type="entry name" value="Med17"/>
    <property type="match status" value="1"/>
</dbReference>
<dbReference type="GO" id="GO:0006357">
    <property type="term" value="P:regulation of transcription by RNA polymerase II"/>
    <property type="evidence" value="ECO:0007669"/>
    <property type="project" value="InterPro"/>
</dbReference>
<evidence type="ECO:0000256" key="2">
    <source>
        <dbReference type="ARBA" id="ARBA00005635"/>
    </source>
</evidence>
<evidence type="ECO:0000256" key="7">
    <source>
        <dbReference type="ARBA" id="ARBA00032014"/>
    </source>
</evidence>
<gene>
    <name evidence="8" type="primary">MED17</name>
    <name evidence="10" type="ORF">L198_02145</name>
</gene>
<feature type="region of interest" description="Disordered" evidence="9">
    <location>
        <begin position="80"/>
        <end position="103"/>
    </location>
</feature>
<dbReference type="PANTHER" id="PTHR13114:SF7">
    <property type="entry name" value="MEDIATOR OF RNA POLYMERASE II TRANSCRIPTION SUBUNIT 17"/>
    <property type="match status" value="1"/>
</dbReference>
<evidence type="ECO:0000313" key="11">
    <source>
        <dbReference type="Proteomes" id="UP000094819"/>
    </source>
</evidence>
<dbReference type="Proteomes" id="UP000094819">
    <property type="component" value="Unassembled WGS sequence"/>
</dbReference>
<keyword evidence="4 8" id="KW-0805">Transcription regulation</keyword>
<dbReference type="GO" id="GO:0070847">
    <property type="term" value="C:core mediator complex"/>
    <property type="evidence" value="ECO:0007669"/>
    <property type="project" value="TreeGrafter"/>
</dbReference>
<evidence type="ECO:0000313" key="10">
    <source>
        <dbReference type="EMBL" id="ODO05452.1"/>
    </source>
</evidence>
<comment type="similarity">
    <text evidence="2 8">Belongs to the Mediator complex subunit 17 family.</text>
</comment>
<comment type="function">
    <text evidence="8">Component of the Mediator complex, a coactivator involved in the regulated transcription of nearly all RNA polymerase II-dependent genes. Mediator functions as a bridge to convey information from gene-specific regulatory proteins to the basal RNA polymerase II transcription machinery. Mediator is recruited to promoters by direct interactions with regulatory proteins and serves as a scaffold for the assembly of a functional preinitiation complex with RNA polymerase II and the general transcription factors.</text>
</comment>